<dbReference type="InterPro" id="IPR044730">
    <property type="entry name" value="RNase_H-like_dom_plant"/>
</dbReference>
<sequence>MFSSYVGHLSSNTAEIIAIIRACQLCASKASLSLKKIIIVNDSTVVVSWFNNEGVGNHDNIGSILDIRNILSLLGNVTVIYNSRATNSFADCLAKKASESQMDIMEWSVD</sequence>
<dbReference type="InterPro" id="IPR036397">
    <property type="entry name" value="RNaseH_sf"/>
</dbReference>
<comment type="caution">
    <text evidence="2">The sequence shown here is derived from an EMBL/GenBank/DDBJ whole genome shotgun (WGS) entry which is preliminary data.</text>
</comment>
<dbReference type="EMBL" id="JANJYJ010000005">
    <property type="protein sequence ID" value="KAK3210667.1"/>
    <property type="molecule type" value="Genomic_DNA"/>
</dbReference>
<dbReference type="Pfam" id="PF13456">
    <property type="entry name" value="RVT_3"/>
    <property type="match status" value="1"/>
</dbReference>
<dbReference type="InterPro" id="IPR053151">
    <property type="entry name" value="RNase_H-like"/>
</dbReference>
<evidence type="ECO:0000259" key="1">
    <source>
        <dbReference type="Pfam" id="PF13456"/>
    </source>
</evidence>
<keyword evidence="3" id="KW-1185">Reference proteome</keyword>
<dbReference type="Proteomes" id="UP001281410">
    <property type="component" value="Unassembled WGS sequence"/>
</dbReference>
<dbReference type="PANTHER" id="PTHR47723">
    <property type="entry name" value="OS05G0353850 PROTEIN"/>
    <property type="match status" value="1"/>
</dbReference>
<evidence type="ECO:0000313" key="3">
    <source>
        <dbReference type="Proteomes" id="UP001281410"/>
    </source>
</evidence>
<dbReference type="InterPro" id="IPR012337">
    <property type="entry name" value="RNaseH-like_sf"/>
</dbReference>
<dbReference type="SUPFAM" id="SSF53098">
    <property type="entry name" value="Ribonuclease H-like"/>
    <property type="match status" value="1"/>
</dbReference>
<dbReference type="PANTHER" id="PTHR47723:SF22">
    <property type="entry name" value="RNASE H TYPE-1 DOMAIN-CONTAINING PROTEIN"/>
    <property type="match status" value="1"/>
</dbReference>
<name>A0AAE0E4Q0_9ROSI</name>
<gene>
    <name evidence="2" type="ORF">Dsin_015373</name>
</gene>
<protein>
    <recommendedName>
        <fullName evidence="1">RNase H type-1 domain-containing protein</fullName>
    </recommendedName>
</protein>
<feature type="domain" description="RNase H type-1" evidence="1">
    <location>
        <begin position="7"/>
        <end position="97"/>
    </location>
</feature>
<accession>A0AAE0E4Q0</accession>
<evidence type="ECO:0000313" key="2">
    <source>
        <dbReference type="EMBL" id="KAK3210667.1"/>
    </source>
</evidence>
<organism evidence="2 3">
    <name type="scientific">Dipteronia sinensis</name>
    <dbReference type="NCBI Taxonomy" id="43782"/>
    <lineage>
        <taxon>Eukaryota</taxon>
        <taxon>Viridiplantae</taxon>
        <taxon>Streptophyta</taxon>
        <taxon>Embryophyta</taxon>
        <taxon>Tracheophyta</taxon>
        <taxon>Spermatophyta</taxon>
        <taxon>Magnoliopsida</taxon>
        <taxon>eudicotyledons</taxon>
        <taxon>Gunneridae</taxon>
        <taxon>Pentapetalae</taxon>
        <taxon>rosids</taxon>
        <taxon>malvids</taxon>
        <taxon>Sapindales</taxon>
        <taxon>Sapindaceae</taxon>
        <taxon>Hippocastanoideae</taxon>
        <taxon>Acereae</taxon>
        <taxon>Dipteronia</taxon>
    </lineage>
</organism>
<proteinExistence type="predicted"/>
<dbReference type="AlphaFoldDB" id="A0AAE0E4Q0"/>
<dbReference type="CDD" id="cd06222">
    <property type="entry name" value="RNase_H_like"/>
    <property type="match status" value="1"/>
</dbReference>
<dbReference type="Gene3D" id="3.30.420.10">
    <property type="entry name" value="Ribonuclease H-like superfamily/Ribonuclease H"/>
    <property type="match status" value="1"/>
</dbReference>
<dbReference type="InterPro" id="IPR002156">
    <property type="entry name" value="RNaseH_domain"/>
</dbReference>
<dbReference type="GO" id="GO:0004523">
    <property type="term" value="F:RNA-DNA hybrid ribonuclease activity"/>
    <property type="evidence" value="ECO:0007669"/>
    <property type="project" value="InterPro"/>
</dbReference>
<reference evidence="2" key="1">
    <citation type="journal article" date="2023" name="Plant J.">
        <title>Genome sequences and population genomics provide insights into the demographic history, inbreeding, and mutation load of two 'living fossil' tree species of Dipteronia.</title>
        <authorList>
            <person name="Feng Y."/>
            <person name="Comes H.P."/>
            <person name="Chen J."/>
            <person name="Zhu S."/>
            <person name="Lu R."/>
            <person name="Zhang X."/>
            <person name="Li P."/>
            <person name="Qiu J."/>
            <person name="Olsen K.M."/>
            <person name="Qiu Y."/>
        </authorList>
    </citation>
    <scope>NUCLEOTIDE SEQUENCE</scope>
    <source>
        <strain evidence="2">NBL</strain>
    </source>
</reference>
<dbReference type="GO" id="GO:0003676">
    <property type="term" value="F:nucleic acid binding"/>
    <property type="evidence" value="ECO:0007669"/>
    <property type="project" value="InterPro"/>
</dbReference>